<dbReference type="EMBL" id="CP012176">
    <property type="protein sequence ID" value="AKV82309.1"/>
    <property type="molecule type" value="Genomic_DNA"/>
</dbReference>
<evidence type="ECO:0000313" key="3">
    <source>
        <dbReference type="EMBL" id="AKV73331.1"/>
    </source>
</evidence>
<evidence type="ECO:0000313" key="8">
    <source>
        <dbReference type="Proteomes" id="UP000029084"/>
    </source>
</evidence>
<dbReference type="GeneID" id="91754596"/>
<feature type="transmembrane region" description="Helical" evidence="1">
    <location>
        <begin position="62"/>
        <end position="81"/>
    </location>
</feature>
<evidence type="ECO:0000313" key="12">
    <source>
        <dbReference type="Proteomes" id="UP000062475"/>
    </source>
</evidence>
<evidence type="ECO:0000313" key="6">
    <source>
        <dbReference type="EMBL" id="AKV80066.1"/>
    </source>
</evidence>
<dbReference type="EMBL" id="CP012174">
    <property type="protein sequence ID" value="AKV77821.1"/>
    <property type="molecule type" value="Genomic_DNA"/>
</dbReference>
<dbReference type="EMBL" id="CP012173">
    <property type="protein sequence ID" value="AKV75575.1"/>
    <property type="molecule type" value="Genomic_DNA"/>
</dbReference>
<evidence type="ECO:0000313" key="2">
    <source>
        <dbReference type="EMBL" id="AIM26320.1"/>
    </source>
</evidence>
<gene>
    <name evidence="2" type="ORF">HA72_0156</name>
    <name evidence="3" type="ORF">MsedA_0164</name>
    <name evidence="4" type="ORF">MsedB_0164</name>
    <name evidence="5" type="ORF">MsedC_0163</name>
    <name evidence="6" type="ORF">MsedD_0164</name>
    <name evidence="7" type="ORF">MsedE_0164</name>
</gene>
<reference evidence="2 8" key="1">
    <citation type="journal article" date="2014" name="J. Bacteriol.">
        <title>Role of an Archaeal PitA Transporter in the Copper and Arsenic Resistance of Metallosphaera sedula, an Extreme Thermoacidophile.</title>
        <authorList>
            <person name="McCarthy S."/>
            <person name="Ai C."/>
            <person name="Wheaton G."/>
            <person name="Tevatia R."/>
            <person name="Eckrich V."/>
            <person name="Kelly R."/>
            <person name="Blum P."/>
        </authorList>
    </citation>
    <scope>NUCLEOTIDE SEQUENCE [LARGE SCALE GENOMIC DNA]</scope>
    <source>
        <strain evidence="2 8">CuR1</strain>
    </source>
</reference>
<dbReference type="EMBL" id="CP012172">
    <property type="protein sequence ID" value="AKV73331.1"/>
    <property type="molecule type" value="Genomic_DNA"/>
</dbReference>
<keyword evidence="1" id="KW-0472">Membrane</keyword>
<protein>
    <submittedName>
        <fullName evidence="2">Uncharacterized protein</fullName>
    </submittedName>
</protein>
<dbReference type="PATRIC" id="fig|43687.5.peg.159"/>
<evidence type="ECO:0000313" key="7">
    <source>
        <dbReference type="EMBL" id="AKV82309.1"/>
    </source>
</evidence>
<feature type="transmembrane region" description="Helical" evidence="1">
    <location>
        <begin position="30"/>
        <end position="50"/>
    </location>
</feature>
<proteinExistence type="predicted"/>
<accession>A0A088E4P5</accession>
<evidence type="ECO:0000313" key="13">
    <source>
        <dbReference type="Proteomes" id="UP000068832"/>
    </source>
</evidence>
<reference evidence="7 9" key="3">
    <citation type="submission" date="2015-07" db="EMBL/GenBank/DDBJ databases">
        <title>Physiological, transcriptional responses and genome re-sequencing of acid resistant extremely thermoacidophilic Metallosphaera sedula SARC-M1.</title>
        <authorList>
            <person name="Ai C."/>
            <person name="McCarthy S."/>
            <person name="Eckrich V."/>
            <person name="Rudrappa D."/>
            <person name="Qiu G."/>
            <person name="Blum P."/>
        </authorList>
    </citation>
    <scope>NUCLEOTIDE SEQUENCE [LARGE SCALE GENOMIC DNA]</scope>
    <source>
        <strain evidence="7 9">SARC-M1</strain>
    </source>
</reference>
<dbReference type="EMBL" id="CP012175">
    <property type="protein sequence ID" value="AKV80066.1"/>
    <property type="molecule type" value="Genomic_DNA"/>
</dbReference>
<dbReference type="Proteomes" id="UP000029084">
    <property type="component" value="Chromosome"/>
</dbReference>
<evidence type="ECO:0000313" key="5">
    <source>
        <dbReference type="EMBL" id="AKV77821.1"/>
    </source>
</evidence>
<evidence type="ECO:0000256" key="1">
    <source>
        <dbReference type="SAM" id="Phobius"/>
    </source>
</evidence>
<dbReference type="AlphaFoldDB" id="A0A088E4P5"/>
<evidence type="ECO:0000313" key="4">
    <source>
        <dbReference type="EMBL" id="AKV75575.1"/>
    </source>
</evidence>
<dbReference type="Proteomes" id="UP000061362">
    <property type="component" value="Chromosome"/>
</dbReference>
<dbReference type="OMA" id="VSKSKWD"/>
<evidence type="ECO:0000313" key="10">
    <source>
        <dbReference type="Proteomes" id="UP000061362"/>
    </source>
</evidence>
<keyword evidence="1" id="KW-0812">Transmembrane</keyword>
<organism evidence="2 8">
    <name type="scientific">Metallosphaera sedula</name>
    <dbReference type="NCBI Taxonomy" id="43687"/>
    <lineage>
        <taxon>Archaea</taxon>
        <taxon>Thermoproteota</taxon>
        <taxon>Thermoprotei</taxon>
        <taxon>Sulfolobales</taxon>
        <taxon>Sulfolobaceae</taxon>
        <taxon>Metallosphaera</taxon>
    </lineage>
</organism>
<dbReference type="Proteomes" id="UP000062398">
    <property type="component" value="Chromosome"/>
</dbReference>
<dbReference type="Proteomes" id="UP000068832">
    <property type="component" value="Chromosome"/>
</dbReference>
<dbReference type="Proteomes" id="UP000056255">
    <property type="component" value="Chromosome"/>
</dbReference>
<keyword evidence="1" id="KW-1133">Transmembrane helix</keyword>
<reference evidence="10 11" key="2">
    <citation type="journal article" date="2015" name="Genome Announc.">
        <title>Complete Genome Sequences of Evolved Arsenate-Resistant Metallosphaera sedula Strains.</title>
        <authorList>
            <person name="Ai C."/>
            <person name="McCarthy S."/>
            <person name="Schackwitz W."/>
            <person name="Martin J."/>
            <person name="Lipzen A."/>
            <person name="Blum P."/>
        </authorList>
    </citation>
    <scope>NUCLEOTIDE SEQUENCE [LARGE SCALE GENOMIC DNA]</scope>
    <source>
        <strain evidence="5 11">ARS120-1</strain>
        <strain evidence="6 10">ARS120-2</strain>
        <strain evidence="3 13">ARS50-1</strain>
        <strain evidence="4 12">ARS50-2</strain>
    </source>
</reference>
<dbReference type="Proteomes" id="UP000062475">
    <property type="component" value="Chromosome"/>
</dbReference>
<sequence length="82" mass="9048">MEPEDKLLVFRGILGGVAGLISAFTQSFLYSLLIVIAIYLISLPLAKFVLNMELGRTAYTKGIITLIVAWFLILIIAYNSLV</sequence>
<evidence type="ECO:0000313" key="9">
    <source>
        <dbReference type="Proteomes" id="UP000056255"/>
    </source>
</evidence>
<feature type="transmembrane region" description="Helical" evidence="1">
    <location>
        <begin position="7"/>
        <end position="24"/>
    </location>
</feature>
<dbReference type="RefSeq" id="WP_011921301.1">
    <property type="nucleotide sequence ID" value="NZ_AP019770.1"/>
</dbReference>
<dbReference type="EMBL" id="CP008822">
    <property type="protein sequence ID" value="AIM26320.1"/>
    <property type="molecule type" value="Genomic_DNA"/>
</dbReference>
<name>A0A088E4P5_9CREN</name>
<evidence type="ECO:0000313" key="11">
    <source>
        <dbReference type="Proteomes" id="UP000062398"/>
    </source>
</evidence>
<dbReference type="OrthoDB" id="34615at2157"/>